<feature type="domain" description="HTH tetR-type" evidence="5">
    <location>
        <begin position="6"/>
        <end position="66"/>
    </location>
</feature>
<dbReference type="InterPro" id="IPR023772">
    <property type="entry name" value="DNA-bd_HTH_TetR-type_CS"/>
</dbReference>
<evidence type="ECO:0000256" key="3">
    <source>
        <dbReference type="ARBA" id="ARBA00023163"/>
    </source>
</evidence>
<name>A0ABQ0AM64_9RHOB</name>
<dbReference type="Proteomes" id="UP001441944">
    <property type="component" value="Unassembled WGS sequence"/>
</dbReference>
<dbReference type="PANTHER" id="PTHR30055:SF234">
    <property type="entry name" value="HTH-TYPE TRANSCRIPTIONAL REGULATOR BETI"/>
    <property type="match status" value="1"/>
</dbReference>
<evidence type="ECO:0000259" key="5">
    <source>
        <dbReference type="PROSITE" id="PS50977"/>
    </source>
</evidence>
<evidence type="ECO:0000313" key="6">
    <source>
        <dbReference type="EMBL" id="GAA6196966.1"/>
    </source>
</evidence>
<keyword evidence="7" id="KW-1185">Reference proteome</keyword>
<dbReference type="InterPro" id="IPR009057">
    <property type="entry name" value="Homeodomain-like_sf"/>
</dbReference>
<dbReference type="PROSITE" id="PS01081">
    <property type="entry name" value="HTH_TETR_1"/>
    <property type="match status" value="1"/>
</dbReference>
<dbReference type="PANTHER" id="PTHR30055">
    <property type="entry name" value="HTH-TYPE TRANSCRIPTIONAL REGULATOR RUTR"/>
    <property type="match status" value="1"/>
</dbReference>
<evidence type="ECO:0000313" key="7">
    <source>
        <dbReference type="Proteomes" id="UP001441944"/>
    </source>
</evidence>
<dbReference type="InterPro" id="IPR050109">
    <property type="entry name" value="HTH-type_TetR-like_transc_reg"/>
</dbReference>
<dbReference type="PRINTS" id="PR00455">
    <property type="entry name" value="HTHTETR"/>
</dbReference>
<evidence type="ECO:0000256" key="4">
    <source>
        <dbReference type="PROSITE-ProRule" id="PRU00335"/>
    </source>
</evidence>
<dbReference type="EMBL" id="BAABWU010000008">
    <property type="protein sequence ID" value="GAA6196966.1"/>
    <property type="molecule type" value="Genomic_DNA"/>
</dbReference>
<feature type="DNA-binding region" description="H-T-H motif" evidence="4">
    <location>
        <begin position="29"/>
        <end position="48"/>
    </location>
</feature>
<keyword evidence="3" id="KW-0804">Transcription</keyword>
<gene>
    <name evidence="6" type="ORF">NBRC116598_24100</name>
</gene>
<comment type="caution">
    <text evidence="6">The sequence shown here is derived from an EMBL/GenBank/DDBJ whole genome shotgun (WGS) entry which is preliminary data.</text>
</comment>
<dbReference type="Gene3D" id="1.10.357.10">
    <property type="entry name" value="Tetracycline Repressor, domain 2"/>
    <property type="match status" value="1"/>
</dbReference>
<organism evidence="6 7">
    <name type="scientific">Pseudophaeobacter arcticus</name>
    <dbReference type="NCBI Taxonomy" id="385492"/>
    <lineage>
        <taxon>Bacteria</taxon>
        <taxon>Pseudomonadati</taxon>
        <taxon>Pseudomonadota</taxon>
        <taxon>Alphaproteobacteria</taxon>
        <taxon>Rhodobacterales</taxon>
        <taxon>Paracoccaceae</taxon>
        <taxon>Pseudophaeobacter</taxon>
    </lineage>
</organism>
<evidence type="ECO:0000256" key="2">
    <source>
        <dbReference type="ARBA" id="ARBA00023125"/>
    </source>
</evidence>
<accession>A0ABQ0AM64</accession>
<keyword evidence="2 4" id="KW-0238">DNA-binding</keyword>
<evidence type="ECO:0000256" key="1">
    <source>
        <dbReference type="ARBA" id="ARBA00023015"/>
    </source>
</evidence>
<dbReference type="Pfam" id="PF00440">
    <property type="entry name" value="TetR_N"/>
    <property type="match status" value="1"/>
</dbReference>
<proteinExistence type="predicted"/>
<dbReference type="RefSeq" id="WP_353400378.1">
    <property type="nucleotide sequence ID" value="NZ_BAABWU010000008.1"/>
</dbReference>
<dbReference type="InterPro" id="IPR041490">
    <property type="entry name" value="KstR2_TetR_C"/>
</dbReference>
<keyword evidence="1" id="KW-0805">Transcription regulation</keyword>
<dbReference type="Pfam" id="PF17932">
    <property type="entry name" value="TetR_C_24"/>
    <property type="match status" value="1"/>
</dbReference>
<reference evidence="6 7" key="1">
    <citation type="submission" date="2024-04" db="EMBL/GenBank/DDBJ databases">
        <title>Draft genome sequence of Pseudophaeobacter arcticus NBRC 116598.</title>
        <authorList>
            <person name="Miyakawa T."/>
            <person name="Kusuya Y."/>
            <person name="Miura T."/>
        </authorList>
    </citation>
    <scope>NUCLEOTIDE SEQUENCE [LARGE SCALE GENOMIC DNA]</scope>
    <source>
        <strain evidence="6 7">SU-CL00105</strain>
    </source>
</reference>
<dbReference type="InterPro" id="IPR001647">
    <property type="entry name" value="HTH_TetR"/>
</dbReference>
<dbReference type="Gene3D" id="1.10.10.60">
    <property type="entry name" value="Homeodomain-like"/>
    <property type="match status" value="1"/>
</dbReference>
<dbReference type="SUPFAM" id="SSF46689">
    <property type="entry name" value="Homeodomain-like"/>
    <property type="match status" value="1"/>
</dbReference>
<dbReference type="PROSITE" id="PS50977">
    <property type="entry name" value="HTH_TETR_2"/>
    <property type="match status" value="1"/>
</dbReference>
<protein>
    <submittedName>
        <fullName evidence="6">TetR/AcrR family transcriptional regulator</fullName>
    </submittedName>
</protein>
<sequence length="204" mass="22477">MLEQISTSKSEILDAAAHCFMTLGVESASVDDIAAQLGSTKGRIYHHFPSKGALLATVQLRAAGFTYRAVEGLIDANLPAVKSLDRMARGHIYEVLNSLAYHKVILQTYTAGTQAKKMSRVEMDLQEQIRTGHRQYEMLFRTEVARGISEGSFQDRNLTAAVAGLLLVLNSPVFWFRPERGASQEFIDTIARDISSMALASLRA</sequence>